<evidence type="ECO:0000313" key="2">
    <source>
        <dbReference type="EMBL" id="WTW69514.1"/>
    </source>
</evidence>
<dbReference type="SUPFAM" id="SSF69318">
    <property type="entry name" value="Integrin alpha N-terminal domain"/>
    <property type="match status" value="1"/>
</dbReference>
<dbReference type="AlphaFoldDB" id="A0AAU2VRK3"/>
<dbReference type="InterPro" id="IPR028994">
    <property type="entry name" value="Integrin_alpha_N"/>
</dbReference>
<gene>
    <name evidence="2" type="ORF">OG398_15150</name>
</gene>
<dbReference type="Pfam" id="PF01839">
    <property type="entry name" value="FG-GAP"/>
    <property type="match status" value="1"/>
</dbReference>
<protein>
    <recommendedName>
        <fullName evidence="3">VCBS repeat-containing protein</fullName>
    </recommendedName>
</protein>
<evidence type="ECO:0008006" key="3">
    <source>
        <dbReference type="Google" id="ProtNLM"/>
    </source>
</evidence>
<proteinExistence type="predicted"/>
<reference evidence="2" key="1">
    <citation type="submission" date="2022-10" db="EMBL/GenBank/DDBJ databases">
        <title>The complete genomes of actinobacterial strains from the NBC collection.</title>
        <authorList>
            <person name="Joergensen T.S."/>
            <person name="Alvarez Arevalo M."/>
            <person name="Sterndorff E.B."/>
            <person name="Faurdal D."/>
            <person name="Vuksanovic O."/>
            <person name="Mourched A.-S."/>
            <person name="Charusanti P."/>
            <person name="Shaw S."/>
            <person name="Blin K."/>
            <person name="Weber T."/>
        </authorList>
    </citation>
    <scope>NUCLEOTIDE SEQUENCE</scope>
    <source>
        <strain evidence="2">NBC_00008</strain>
    </source>
</reference>
<organism evidence="2">
    <name type="scientific">Streptomyces sp. NBC_00008</name>
    <dbReference type="NCBI Taxonomy" id="2903610"/>
    <lineage>
        <taxon>Bacteria</taxon>
        <taxon>Bacillati</taxon>
        <taxon>Actinomycetota</taxon>
        <taxon>Actinomycetes</taxon>
        <taxon>Kitasatosporales</taxon>
        <taxon>Streptomycetaceae</taxon>
        <taxon>Streptomyces</taxon>
    </lineage>
</organism>
<dbReference type="EMBL" id="CP108313">
    <property type="protein sequence ID" value="WTW69514.1"/>
    <property type="molecule type" value="Genomic_DNA"/>
</dbReference>
<sequence>MAVCAVGSTTLRADVDADGHLDEIRGLNREGAGSVVFRRGDHRTTVGMGDARGFWQKLRGAPKEDMATRGTFGDFDGDGYLDLALFYSQRDVGDSVRDSMLVHEVRYGPLARDLSSDRTGTIRMGQSAFVYGVWVTDTDHDGRAELQVLQSAGDGMAARHIGRQSGGGISVSDREADAYAGAEWPEAELGRLGFRACAAR</sequence>
<dbReference type="InterPro" id="IPR013517">
    <property type="entry name" value="FG-GAP"/>
</dbReference>
<keyword evidence="1" id="KW-0732">Signal</keyword>
<name>A0AAU2VRK3_9ACTN</name>
<accession>A0AAU2VRK3</accession>
<evidence type="ECO:0000256" key="1">
    <source>
        <dbReference type="ARBA" id="ARBA00022729"/>
    </source>
</evidence>